<evidence type="ECO:0000313" key="2">
    <source>
        <dbReference type="Proteomes" id="UP000015453"/>
    </source>
</evidence>
<gene>
    <name evidence="1" type="ORF">M569_00069</name>
</gene>
<accession>S8D4J7</accession>
<evidence type="ECO:0000313" key="1">
    <source>
        <dbReference type="EMBL" id="EPS74694.1"/>
    </source>
</evidence>
<proteinExistence type="predicted"/>
<comment type="caution">
    <text evidence="1">The sequence shown here is derived from an EMBL/GenBank/DDBJ whole genome shotgun (WGS) entry which is preliminary data.</text>
</comment>
<organism evidence="1 2">
    <name type="scientific">Genlisea aurea</name>
    <dbReference type="NCBI Taxonomy" id="192259"/>
    <lineage>
        <taxon>Eukaryota</taxon>
        <taxon>Viridiplantae</taxon>
        <taxon>Streptophyta</taxon>
        <taxon>Embryophyta</taxon>
        <taxon>Tracheophyta</taxon>
        <taxon>Spermatophyta</taxon>
        <taxon>Magnoliopsida</taxon>
        <taxon>eudicotyledons</taxon>
        <taxon>Gunneridae</taxon>
        <taxon>Pentapetalae</taxon>
        <taxon>asterids</taxon>
        <taxon>lamiids</taxon>
        <taxon>Lamiales</taxon>
        <taxon>Lentibulariaceae</taxon>
        <taxon>Genlisea</taxon>
    </lineage>
</organism>
<reference evidence="1 2" key="1">
    <citation type="journal article" date="2013" name="BMC Genomics">
        <title>The miniature genome of a carnivorous plant Genlisea aurea contains a low number of genes and short non-coding sequences.</title>
        <authorList>
            <person name="Leushkin E.V."/>
            <person name="Sutormin R.A."/>
            <person name="Nabieva E.R."/>
            <person name="Penin A.A."/>
            <person name="Kondrashov A.S."/>
            <person name="Logacheva M.D."/>
        </authorList>
    </citation>
    <scope>NUCLEOTIDE SEQUENCE [LARGE SCALE GENOMIC DNA]</scope>
</reference>
<dbReference type="EMBL" id="AUSU01000009">
    <property type="protein sequence ID" value="EPS74694.1"/>
    <property type="molecule type" value="Genomic_DNA"/>
</dbReference>
<dbReference type="OrthoDB" id="10639286at2759"/>
<sequence>MVLRATTIGVHIHIGWSKERESAKESPLFLSSSVVERSAVNRLVSAAPFNELEPIAEPGKGRVAEWSKATDCKSVEVFLRRRQNASLVRDEAKPKYTIGEGKTPHFIAPGERKFDRGLERGLFLEATNEGSIRSRPCRALALDRAGRGSLDARPDRRGSEPASMIMGTLSSDVAAEEVEGLGSLCASRMR</sequence>
<name>S8D4J7_9LAMI</name>
<keyword evidence="2" id="KW-1185">Reference proteome</keyword>
<dbReference type="AlphaFoldDB" id="S8D4J7"/>
<dbReference type="Proteomes" id="UP000015453">
    <property type="component" value="Unassembled WGS sequence"/>
</dbReference>
<protein>
    <submittedName>
        <fullName evidence="1">Uncharacterized protein</fullName>
    </submittedName>
</protein>